<dbReference type="InParanoid" id="E2AFS0"/>
<evidence type="ECO:0000256" key="2">
    <source>
        <dbReference type="SAM" id="Phobius"/>
    </source>
</evidence>
<feature type="region of interest" description="Disordered" evidence="1">
    <location>
        <begin position="73"/>
        <end position="97"/>
    </location>
</feature>
<protein>
    <submittedName>
        <fullName evidence="3">Uncharacterized protein</fullName>
    </submittedName>
</protein>
<evidence type="ECO:0000313" key="3">
    <source>
        <dbReference type="EMBL" id="EFN67720.1"/>
    </source>
</evidence>
<keyword evidence="2" id="KW-0812">Transmembrane</keyword>
<evidence type="ECO:0000313" key="4">
    <source>
        <dbReference type="Proteomes" id="UP000000311"/>
    </source>
</evidence>
<dbReference type="Proteomes" id="UP000000311">
    <property type="component" value="Unassembled WGS sequence"/>
</dbReference>
<accession>E2AFS0</accession>
<sequence>MQPCGPPSRTYNKCGTCPAPAPGGHVSLSPAPKTVGALDLFFFFFFFSAGAPRRPRARHGGLGCREVAELSQGRVSDGGLRNNQESPRPPDAEPPHHLLHHLAQHPFDLLEEGKAGAKCRHSLREEGRRGQTPPSLGGCPHPFIHRGRRQPQQGRRRTRRGCPITSPDPPPPSISSTSLLFISQSSSFNLPTLRLSSSFSLIVLSASFLCWAACFISLSILTFSISSPLTFFLRLTTSSPSPLRSTCALYARMLSPAWTVRAAGLNLLTYCPFRFFTVATFSIVRTTCISSDPALVVEPSSSVKEVERSDPGDNRHLPLLTALEGAGTDDQASFSPSSPIGVCVSSYTTESSSKPMVSRGVDTRLPPLLSAVAVSSLSICTMGSRLPTFGGLPVLMVSRDTAASWVVALTPIFIGERAVRLLLRKMVSSSCPRISTTSLTTA</sequence>
<evidence type="ECO:0000256" key="1">
    <source>
        <dbReference type="SAM" id="MobiDB-lite"/>
    </source>
</evidence>
<keyword evidence="2" id="KW-1133">Transmembrane helix</keyword>
<feature type="region of interest" description="Disordered" evidence="1">
    <location>
        <begin position="122"/>
        <end position="173"/>
    </location>
</feature>
<name>E2AFS0_CAMFO</name>
<feature type="compositionally biased region" description="Basic residues" evidence="1">
    <location>
        <begin position="143"/>
        <end position="160"/>
    </location>
</feature>
<feature type="transmembrane region" description="Helical" evidence="2">
    <location>
        <begin position="201"/>
        <end position="225"/>
    </location>
</feature>
<organism evidence="4">
    <name type="scientific">Camponotus floridanus</name>
    <name type="common">Florida carpenter ant</name>
    <dbReference type="NCBI Taxonomy" id="104421"/>
    <lineage>
        <taxon>Eukaryota</taxon>
        <taxon>Metazoa</taxon>
        <taxon>Ecdysozoa</taxon>
        <taxon>Arthropoda</taxon>
        <taxon>Hexapoda</taxon>
        <taxon>Insecta</taxon>
        <taxon>Pterygota</taxon>
        <taxon>Neoptera</taxon>
        <taxon>Endopterygota</taxon>
        <taxon>Hymenoptera</taxon>
        <taxon>Apocrita</taxon>
        <taxon>Aculeata</taxon>
        <taxon>Formicoidea</taxon>
        <taxon>Formicidae</taxon>
        <taxon>Formicinae</taxon>
        <taxon>Camponotus</taxon>
    </lineage>
</organism>
<feature type="transmembrane region" description="Helical" evidence="2">
    <location>
        <begin position="34"/>
        <end position="51"/>
    </location>
</feature>
<gene>
    <name evidence="3" type="ORF">EAG_01308</name>
</gene>
<reference evidence="3 4" key="1">
    <citation type="journal article" date="2010" name="Science">
        <title>Genomic comparison of the ants Camponotus floridanus and Harpegnathos saltator.</title>
        <authorList>
            <person name="Bonasio R."/>
            <person name="Zhang G."/>
            <person name="Ye C."/>
            <person name="Mutti N.S."/>
            <person name="Fang X."/>
            <person name="Qin N."/>
            <person name="Donahue G."/>
            <person name="Yang P."/>
            <person name="Li Q."/>
            <person name="Li C."/>
            <person name="Zhang P."/>
            <person name="Huang Z."/>
            <person name="Berger S.L."/>
            <person name="Reinberg D."/>
            <person name="Wang J."/>
            <person name="Liebig J."/>
        </authorList>
    </citation>
    <scope>NUCLEOTIDE SEQUENCE [LARGE SCALE GENOMIC DNA]</scope>
    <source>
        <strain evidence="4">C129</strain>
    </source>
</reference>
<dbReference type="EMBL" id="GL439133">
    <property type="protein sequence ID" value="EFN67720.1"/>
    <property type="molecule type" value="Genomic_DNA"/>
</dbReference>
<keyword evidence="2" id="KW-0472">Membrane</keyword>
<keyword evidence="4" id="KW-1185">Reference proteome</keyword>
<dbReference type="AlphaFoldDB" id="E2AFS0"/>
<proteinExistence type="predicted"/>